<dbReference type="FunFam" id="6.20.240.60:FF:000001">
    <property type="entry name" value="Spore cortex-lytic enzyme"/>
    <property type="match status" value="1"/>
</dbReference>
<dbReference type="InterPro" id="IPR002477">
    <property type="entry name" value="Peptidoglycan-bd-like"/>
</dbReference>
<dbReference type="InterPro" id="IPR042047">
    <property type="entry name" value="SleB_dom1"/>
</dbReference>
<evidence type="ECO:0000256" key="8">
    <source>
        <dbReference type="SAM" id="MobiDB-lite"/>
    </source>
</evidence>
<name>A0A5D4SYB9_9BACI</name>
<dbReference type="Proteomes" id="UP000322524">
    <property type="component" value="Unassembled WGS sequence"/>
</dbReference>
<sequence>MKRLLLISCMFLFSTCMLFTINQNSVSAFSEQIIQKGATGNDVVELQARLQYNGYYHARIDGVYGWSTYWAVKNFQQEFGLDQVDGLVGPKTKEMLHKSTKFYKDWVHQQINSGKKFTHYGGMELKYQVEPSQATVEKAKQGATNQWAKQKTQYQKQAPAPQKDQGKPAPDQQQPAPDQQQEQPAPEQQQPAPEQQQPAPQEQTPAPEEQPAPEDQPAEDEGEAQSATNMPGGFSENDIQLMANAVYGEARGEPYEGQIAVAAVILNRINSPTFPNTVSGVIFEPLAFTAVADGQIWLTPNETAKRAVVDAINGMDPSEGATYYFNPDTATSGWIWGRPQIKRIGKHIFCD</sequence>
<feature type="compositionally biased region" description="Polar residues" evidence="8">
    <location>
        <begin position="142"/>
        <end position="156"/>
    </location>
</feature>
<evidence type="ECO:0000313" key="13">
    <source>
        <dbReference type="Proteomes" id="UP000322524"/>
    </source>
</evidence>
<dbReference type="EMBL" id="VTEV01000004">
    <property type="protein sequence ID" value="TYS68373.1"/>
    <property type="molecule type" value="Genomic_DNA"/>
</dbReference>
<comment type="similarity">
    <text evidence="1">Belongs to the SleB family.</text>
</comment>
<accession>A0A5D4SYB9</accession>
<feature type="domain" description="Peptidoglycan binding-like" evidence="10">
    <location>
        <begin position="39"/>
        <end position="96"/>
    </location>
</feature>
<keyword evidence="3" id="KW-0309">Germination</keyword>
<comment type="caution">
    <text evidence="12">The sequence shown here is derived from an EMBL/GenBank/DDBJ whole genome shotgun (WGS) entry which is preliminary data.</text>
</comment>
<feature type="domain" description="Cell wall hydrolase SleB" evidence="11">
    <location>
        <begin position="252"/>
        <end position="350"/>
    </location>
</feature>
<evidence type="ECO:0000256" key="2">
    <source>
        <dbReference type="ARBA" id="ARBA00018364"/>
    </source>
</evidence>
<evidence type="ECO:0000256" key="1">
    <source>
        <dbReference type="ARBA" id="ARBA00007010"/>
    </source>
</evidence>
<dbReference type="FunFam" id="1.10.10.2520:FF:000001">
    <property type="entry name" value="Spore cortex-lytic enzyme"/>
    <property type="match status" value="1"/>
</dbReference>
<dbReference type="InterPro" id="IPR011105">
    <property type="entry name" value="Cell_wall_hydrolase_SleB"/>
</dbReference>
<keyword evidence="5" id="KW-0378">Hydrolase</keyword>
<dbReference type="GO" id="GO:0071555">
    <property type="term" value="P:cell wall organization"/>
    <property type="evidence" value="ECO:0007669"/>
    <property type="project" value="UniProtKB-KW"/>
</dbReference>
<evidence type="ECO:0000256" key="7">
    <source>
        <dbReference type="ARBA" id="ARBA00023316"/>
    </source>
</evidence>
<dbReference type="Gene3D" id="1.10.10.2520">
    <property type="entry name" value="Cell wall hydrolase SleB, domain 1"/>
    <property type="match status" value="1"/>
</dbReference>
<dbReference type="InterPro" id="IPR036366">
    <property type="entry name" value="PGBDSf"/>
</dbReference>
<evidence type="ECO:0000256" key="3">
    <source>
        <dbReference type="ARBA" id="ARBA00022544"/>
    </source>
</evidence>
<dbReference type="GO" id="GO:0030435">
    <property type="term" value="P:sporulation resulting in formation of a cellular spore"/>
    <property type="evidence" value="ECO:0007669"/>
    <property type="project" value="UniProtKB-KW"/>
</dbReference>
<gene>
    <name evidence="12" type="ORF">FZC76_11620</name>
</gene>
<feature type="signal peptide" evidence="9">
    <location>
        <begin position="1"/>
        <end position="19"/>
    </location>
</feature>
<dbReference type="InterPro" id="IPR036365">
    <property type="entry name" value="PGBD-like_sf"/>
</dbReference>
<dbReference type="Gene3D" id="1.10.101.10">
    <property type="entry name" value="PGBD-like superfamily/PGBD"/>
    <property type="match status" value="1"/>
</dbReference>
<keyword evidence="6" id="KW-0749">Sporulation</keyword>
<dbReference type="SUPFAM" id="SSF47090">
    <property type="entry name" value="PGBD-like"/>
    <property type="match status" value="1"/>
</dbReference>
<feature type="compositionally biased region" description="Low complexity" evidence="8">
    <location>
        <begin position="161"/>
        <end position="215"/>
    </location>
</feature>
<evidence type="ECO:0000256" key="9">
    <source>
        <dbReference type="SAM" id="SignalP"/>
    </source>
</evidence>
<dbReference type="GO" id="GO:0016787">
    <property type="term" value="F:hydrolase activity"/>
    <property type="evidence" value="ECO:0007669"/>
    <property type="project" value="UniProtKB-KW"/>
</dbReference>
<evidence type="ECO:0000259" key="10">
    <source>
        <dbReference type="Pfam" id="PF01471"/>
    </source>
</evidence>
<dbReference type="Pfam" id="PF07486">
    <property type="entry name" value="Hydrolase_2"/>
    <property type="match status" value="1"/>
</dbReference>
<dbReference type="Pfam" id="PF01471">
    <property type="entry name" value="PG_binding_1"/>
    <property type="match status" value="1"/>
</dbReference>
<feature type="region of interest" description="Disordered" evidence="8">
    <location>
        <begin position="136"/>
        <end position="236"/>
    </location>
</feature>
<reference evidence="12 13" key="1">
    <citation type="submission" date="2019-08" db="EMBL/GenBank/DDBJ databases">
        <title>Bacillus genomes from the desert of Cuatro Cienegas, Coahuila.</title>
        <authorList>
            <person name="Olmedo-Alvarez G."/>
        </authorList>
    </citation>
    <scope>NUCLEOTIDE SEQUENCE [LARGE SCALE GENOMIC DNA]</scope>
    <source>
        <strain evidence="12 13">CH28_1T</strain>
    </source>
</reference>
<evidence type="ECO:0000256" key="6">
    <source>
        <dbReference type="ARBA" id="ARBA00022969"/>
    </source>
</evidence>
<dbReference type="AlphaFoldDB" id="A0A5D4SYB9"/>
<keyword evidence="4 9" id="KW-0732">Signal</keyword>
<keyword evidence="7" id="KW-0961">Cell wall biogenesis/degradation</keyword>
<evidence type="ECO:0000313" key="12">
    <source>
        <dbReference type="EMBL" id="TYS68373.1"/>
    </source>
</evidence>
<evidence type="ECO:0000259" key="11">
    <source>
        <dbReference type="Pfam" id="PF07486"/>
    </source>
</evidence>
<evidence type="ECO:0000256" key="5">
    <source>
        <dbReference type="ARBA" id="ARBA00022801"/>
    </source>
</evidence>
<evidence type="ECO:0000256" key="4">
    <source>
        <dbReference type="ARBA" id="ARBA00022729"/>
    </source>
</evidence>
<proteinExistence type="inferred from homology"/>
<dbReference type="Gene3D" id="6.20.240.60">
    <property type="match status" value="1"/>
</dbReference>
<protein>
    <recommendedName>
        <fullName evidence="2">Spore cortex-lytic enzyme</fullName>
    </recommendedName>
</protein>
<organism evidence="12 13">
    <name type="scientific">Sutcliffiella horikoshii</name>
    <dbReference type="NCBI Taxonomy" id="79883"/>
    <lineage>
        <taxon>Bacteria</taxon>
        <taxon>Bacillati</taxon>
        <taxon>Bacillota</taxon>
        <taxon>Bacilli</taxon>
        <taxon>Bacillales</taxon>
        <taxon>Bacillaceae</taxon>
        <taxon>Sutcliffiella</taxon>
    </lineage>
</organism>
<dbReference type="STRING" id="79883.GCA_001636495_02461"/>
<feature type="chain" id="PRO_5038798229" description="Spore cortex-lytic enzyme" evidence="9">
    <location>
        <begin position="20"/>
        <end position="351"/>
    </location>
</feature>
<dbReference type="OrthoDB" id="9785345at2"/>